<dbReference type="InterPro" id="IPR034144">
    <property type="entry name" value="TOPRIM_TopoIII"/>
</dbReference>
<dbReference type="CDD" id="cd00186">
    <property type="entry name" value="TOP1Ac"/>
    <property type="match status" value="1"/>
</dbReference>
<dbReference type="PRINTS" id="PR00417">
    <property type="entry name" value="PRTPISMRASEI"/>
</dbReference>
<dbReference type="GO" id="GO:0046872">
    <property type="term" value="F:metal ion binding"/>
    <property type="evidence" value="ECO:0007669"/>
    <property type="project" value="UniProtKB-KW"/>
</dbReference>
<comment type="caution">
    <text evidence="14">The sequence shown here is derived from an EMBL/GenBank/DDBJ whole genome shotgun (WGS) entry which is preliminary data.</text>
</comment>
<evidence type="ECO:0000256" key="2">
    <source>
        <dbReference type="ARBA" id="ARBA00009446"/>
    </source>
</evidence>
<dbReference type="Pfam" id="PF01131">
    <property type="entry name" value="Topoisom_bac"/>
    <property type="match status" value="1"/>
</dbReference>
<accession>A0A6L6YLD3</accession>
<evidence type="ECO:0000256" key="4">
    <source>
        <dbReference type="ARBA" id="ARBA00022723"/>
    </source>
</evidence>
<dbReference type="SMART" id="SM00436">
    <property type="entry name" value="TOP1Bc"/>
    <property type="match status" value="1"/>
</dbReference>
<dbReference type="CDD" id="cd03362">
    <property type="entry name" value="TOPRIM_TopoIA_TopoIII"/>
    <property type="match status" value="1"/>
</dbReference>
<dbReference type="PROSITE" id="PS50880">
    <property type="entry name" value="TOPRIM"/>
    <property type="match status" value="1"/>
</dbReference>
<keyword evidence="15" id="KW-1185">Reference proteome</keyword>
<dbReference type="Pfam" id="PF01751">
    <property type="entry name" value="Toprim"/>
    <property type="match status" value="1"/>
</dbReference>
<dbReference type="SUPFAM" id="SSF56712">
    <property type="entry name" value="Prokaryotic type I DNA topoisomerase"/>
    <property type="match status" value="1"/>
</dbReference>
<dbReference type="InterPro" id="IPR005738">
    <property type="entry name" value="TopoIII"/>
</dbReference>
<dbReference type="AlphaFoldDB" id="A0A6L6YLD3"/>
<name>A0A6L6YLD3_9BURK</name>
<proteinExistence type="inferred from homology"/>
<dbReference type="NCBIfam" id="TIGR01056">
    <property type="entry name" value="topB"/>
    <property type="match status" value="1"/>
</dbReference>
<feature type="domain" description="Toprim" evidence="12">
    <location>
        <begin position="1"/>
        <end position="140"/>
    </location>
</feature>
<dbReference type="NCBIfam" id="NF005829">
    <property type="entry name" value="PRK07726.1"/>
    <property type="match status" value="1"/>
</dbReference>
<sequence>MKLWIAEKPSVAKAICAELGIVKKGAGFNECKGGNVVTWCFGHLLEQAEPDFYTDADIPVNKKGKKIWRMKDLPIFPKIWKLNAKNDKGVKAQLKIIKSLLSKADSVVNCGDPDREGQLLVDEILEFFKYRKSVQRFWVSAQDSASIRKGLASLQPNAKFKGMKLAAEGRSRADWLLGMNLTRALTLAHSTNQQRRLIAVGRVQTPTLALVAQRDELVKNFKPVPFYNLRSLLSSGSASFTATWKPSEGQIGLDSEKRLISSEQAKKLFNELSNAQSATVLKAEKTAKKTSQPKSFSLADIQLEASNRFGFTAQETLDTCQSLYEVHKIASYPRSDCQFLPESQHSDAASVLSAIAKTAPQLASLTQKANPNIKSATWNDQKITAHHGIIPTQQSAEWSNLTEKEKKIYELIARRYLAQFFPEHSFDASSISLKIKNETFSATGKVTTASGWKVVYGDFSAEEEKEESNQSLPALRVGSVIPVKKIEIVQDKTKAPASFTEGSLIAAMEKIHNVVENPEHKKLLKDGDGIGTPATRAAIITELKNKGYLESKGKKIHATQEGVALLDLVPALVKNPVLTAIFERKLKEVEAGKTELESFLEAQKKFIQQEVSKAKALLEEKSAK</sequence>
<evidence type="ECO:0000259" key="13">
    <source>
        <dbReference type="PROSITE" id="PS52039"/>
    </source>
</evidence>
<dbReference type="SMART" id="SM00493">
    <property type="entry name" value="TOPRIM"/>
    <property type="match status" value="1"/>
</dbReference>
<dbReference type="Gene3D" id="1.10.460.10">
    <property type="entry name" value="Topoisomerase I, domain 2"/>
    <property type="match status" value="1"/>
</dbReference>
<dbReference type="Gene3D" id="1.10.290.10">
    <property type="entry name" value="Topoisomerase I, domain 4"/>
    <property type="match status" value="1"/>
</dbReference>
<evidence type="ECO:0000256" key="10">
    <source>
        <dbReference type="ARBA" id="ARBA00032235"/>
    </source>
</evidence>
<evidence type="ECO:0000256" key="11">
    <source>
        <dbReference type="ARBA" id="ARBA00032877"/>
    </source>
</evidence>
<dbReference type="EC" id="5.6.2.1" evidence="3"/>
<dbReference type="InterPro" id="IPR013826">
    <property type="entry name" value="Topo_IA_cen_sub3"/>
</dbReference>
<dbReference type="SMART" id="SM00437">
    <property type="entry name" value="TOP1Ac"/>
    <property type="match status" value="1"/>
</dbReference>
<dbReference type="FunFam" id="1.10.290.10:FF:000004">
    <property type="entry name" value="DNA topoisomerase 3"/>
    <property type="match status" value="1"/>
</dbReference>
<dbReference type="InterPro" id="IPR023405">
    <property type="entry name" value="Topo_IA_core_domain"/>
</dbReference>
<keyword evidence="6" id="KW-0238">DNA-binding</keyword>
<evidence type="ECO:0000256" key="3">
    <source>
        <dbReference type="ARBA" id="ARBA00012891"/>
    </source>
</evidence>
<dbReference type="GO" id="GO:0003917">
    <property type="term" value="F:DNA topoisomerase type I (single strand cut, ATP-independent) activity"/>
    <property type="evidence" value="ECO:0007669"/>
    <property type="project" value="UniProtKB-EC"/>
</dbReference>
<dbReference type="PROSITE" id="PS52039">
    <property type="entry name" value="TOPO_IA_2"/>
    <property type="match status" value="1"/>
</dbReference>
<dbReference type="RefSeq" id="WP_160336197.1">
    <property type="nucleotide sequence ID" value="NZ_WSRP01000046.1"/>
</dbReference>
<keyword evidence="5" id="KW-0799">Topoisomerase</keyword>
<dbReference type="GO" id="GO:0003677">
    <property type="term" value="F:DNA binding"/>
    <property type="evidence" value="ECO:0007669"/>
    <property type="project" value="UniProtKB-KW"/>
</dbReference>
<dbReference type="InterPro" id="IPR006171">
    <property type="entry name" value="TOPRIM_dom"/>
</dbReference>
<gene>
    <name evidence="14" type="primary">topB</name>
    <name evidence="14" type="ORF">E5987_11365</name>
</gene>
<comment type="catalytic activity">
    <reaction evidence="1">
        <text>ATP-independent breakage of single-stranded DNA, followed by passage and rejoining.</text>
        <dbReference type="EC" id="5.6.2.1"/>
    </reaction>
</comment>
<dbReference type="InterPro" id="IPR013825">
    <property type="entry name" value="Topo_IA_cen_sub2"/>
</dbReference>
<dbReference type="GO" id="GO:0043597">
    <property type="term" value="C:cytoplasmic replication fork"/>
    <property type="evidence" value="ECO:0007669"/>
    <property type="project" value="TreeGrafter"/>
</dbReference>
<reference evidence="14 15" key="1">
    <citation type="submission" date="2019-12" db="EMBL/GenBank/DDBJ databases">
        <title>Microbes associate with the intestines of laboratory mice.</title>
        <authorList>
            <person name="Navarre W."/>
            <person name="Wong E."/>
        </authorList>
    </citation>
    <scope>NUCLEOTIDE SEQUENCE [LARGE SCALE GENOMIC DNA]</scope>
    <source>
        <strain evidence="14 15">NM82_D38</strain>
    </source>
</reference>
<dbReference type="PANTHER" id="PTHR11390:SF21">
    <property type="entry name" value="DNA TOPOISOMERASE 3-ALPHA"/>
    <property type="match status" value="1"/>
</dbReference>
<evidence type="ECO:0000256" key="6">
    <source>
        <dbReference type="ARBA" id="ARBA00023125"/>
    </source>
</evidence>
<feature type="domain" description="Topo IA-type catalytic" evidence="13">
    <location>
        <begin position="160"/>
        <end position="611"/>
    </location>
</feature>
<dbReference type="InterPro" id="IPR000380">
    <property type="entry name" value="Topo_IA"/>
</dbReference>
<keyword evidence="4" id="KW-0479">Metal-binding</keyword>
<protein>
    <recommendedName>
        <fullName evidence="3">DNA topoisomerase</fullName>
        <ecNumber evidence="3">5.6.2.1</ecNumber>
    </recommendedName>
    <alternativeName>
        <fullName evidence="11">Omega-protein</fullName>
    </alternativeName>
    <alternativeName>
        <fullName evidence="10">Relaxing enzyme</fullName>
    </alternativeName>
    <alternativeName>
        <fullName evidence="8">Swivelase</fullName>
    </alternativeName>
    <alternativeName>
        <fullName evidence="9">Untwisting enzyme</fullName>
    </alternativeName>
</protein>
<evidence type="ECO:0000256" key="8">
    <source>
        <dbReference type="ARBA" id="ARBA00030003"/>
    </source>
</evidence>
<dbReference type="GO" id="GO:0006310">
    <property type="term" value="P:DNA recombination"/>
    <property type="evidence" value="ECO:0007669"/>
    <property type="project" value="TreeGrafter"/>
</dbReference>
<dbReference type="PANTHER" id="PTHR11390">
    <property type="entry name" value="PROKARYOTIC DNA TOPOISOMERASE"/>
    <property type="match status" value="1"/>
</dbReference>
<dbReference type="Gene3D" id="3.40.50.140">
    <property type="match status" value="1"/>
</dbReference>
<organism evidence="14 15">
    <name type="scientific">Parasutterella muris</name>
    <dbReference type="NCBI Taxonomy" id="2565572"/>
    <lineage>
        <taxon>Bacteria</taxon>
        <taxon>Pseudomonadati</taxon>
        <taxon>Pseudomonadota</taxon>
        <taxon>Betaproteobacteria</taxon>
        <taxon>Burkholderiales</taxon>
        <taxon>Sutterellaceae</taxon>
        <taxon>Parasutterella</taxon>
    </lineage>
</organism>
<dbReference type="Proteomes" id="UP000472580">
    <property type="component" value="Unassembled WGS sequence"/>
</dbReference>
<dbReference type="GO" id="GO:0006281">
    <property type="term" value="P:DNA repair"/>
    <property type="evidence" value="ECO:0007669"/>
    <property type="project" value="TreeGrafter"/>
</dbReference>
<evidence type="ECO:0000256" key="1">
    <source>
        <dbReference type="ARBA" id="ARBA00000213"/>
    </source>
</evidence>
<evidence type="ECO:0000256" key="9">
    <source>
        <dbReference type="ARBA" id="ARBA00031985"/>
    </source>
</evidence>
<dbReference type="EMBL" id="WSRP01000046">
    <property type="protein sequence ID" value="MVX57782.1"/>
    <property type="molecule type" value="Genomic_DNA"/>
</dbReference>
<comment type="similarity">
    <text evidence="2">Belongs to the type IA topoisomerase family.</text>
</comment>
<dbReference type="InterPro" id="IPR013824">
    <property type="entry name" value="Topo_IA_cen_sub1"/>
</dbReference>
<dbReference type="InterPro" id="IPR003602">
    <property type="entry name" value="Topo_IA_DNA-bd_dom"/>
</dbReference>
<dbReference type="Gene3D" id="2.70.20.10">
    <property type="entry name" value="Topoisomerase I, domain 3"/>
    <property type="match status" value="1"/>
</dbReference>
<evidence type="ECO:0000256" key="5">
    <source>
        <dbReference type="ARBA" id="ARBA00023029"/>
    </source>
</evidence>
<evidence type="ECO:0000313" key="14">
    <source>
        <dbReference type="EMBL" id="MVX57782.1"/>
    </source>
</evidence>
<keyword evidence="7 14" id="KW-0413">Isomerase</keyword>
<evidence type="ECO:0000256" key="7">
    <source>
        <dbReference type="ARBA" id="ARBA00023235"/>
    </source>
</evidence>
<dbReference type="OrthoDB" id="9803554at2"/>
<evidence type="ECO:0000313" key="15">
    <source>
        <dbReference type="Proteomes" id="UP000472580"/>
    </source>
</evidence>
<dbReference type="InterPro" id="IPR013497">
    <property type="entry name" value="Topo_IA_cen"/>
</dbReference>
<dbReference type="InterPro" id="IPR003601">
    <property type="entry name" value="Topo_IA_2"/>
</dbReference>
<evidence type="ECO:0000259" key="12">
    <source>
        <dbReference type="PROSITE" id="PS50880"/>
    </source>
</evidence>
<dbReference type="GO" id="GO:0006265">
    <property type="term" value="P:DNA topological change"/>
    <property type="evidence" value="ECO:0007669"/>
    <property type="project" value="InterPro"/>
</dbReference>